<comment type="caution">
    <text evidence="1">The sequence shown here is derived from an EMBL/GenBank/DDBJ whole genome shotgun (WGS) entry which is preliminary data.</text>
</comment>
<proteinExistence type="predicted"/>
<dbReference type="AlphaFoldDB" id="A0A7K9BDX6"/>
<name>A0A7K9BDX6_DRONO</name>
<evidence type="ECO:0000313" key="1">
    <source>
        <dbReference type="EMBL" id="NXG38336.1"/>
    </source>
</evidence>
<accession>A0A7K9BDX6</accession>
<feature type="non-terminal residue" evidence="1">
    <location>
        <position position="1"/>
    </location>
</feature>
<dbReference type="EMBL" id="VWZH01000355">
    <property type="protein sequence ID" value="NXG38336.1"/>
    <property type="molecule type" value="Genomic_DNA"/>
</dbReference>
<dbReference type="Proteomes" id="UP000543287">
    <property type="component" value="Unassembled WGS sequence"/>
</dbReference>
<gene>
    <name evidence="1" type="primary">Abca13_1</name>
    <name evidence="1" type="ORF">DRONOV_R04037</name>
</gene>
<evidence type="ECO:0000313" key="2">
    <source>
        <dbReference type="Proteomes" id="UP000543287"/>
    </source>
</evidence>
<sequence length="618" mass="69985">LKHVVALVQNLENTDVEFLIGQFKQVQGSLDHLFKSIKSLNIENSELGMLPDWWDTFENNLCNWNLTGFRQLAQLLQQDEHSDAVEMFHLLLDVISLTEGLAHGNITEALTDVYTFILTQEAKIPMFTKEEVSNQVEGLLMLLEALSDMPDEPAEASICISAAFCRTLTTAAPQSDPAFNTCDFVHNNFSLAYNGVIKIIKQLKPIPLEDSSSCTKEDFQTDITRNLTCFFYQIKEWNSLLLKFSELHHLNGSVLKELLEFWNELSIYAVPLQASITDSVTCLSTLKMQAALQLVETLDGMMVTEMEAAKAVLEQLDDLYGTLNLNGDTKMSLIKTVLSKFRNMTSEVSGLLDTEAIFSFFSVVQPLITLSSVGNQTYSLLMALSALNRNNFENFWLRVEPSIGNLSMNFNVRHFLMVVEQGFQILRVATGQSSSVDLDVPIQQFNTSSVDAMLRNFEDVQEIVNAFLCECNTKNYSKIMHILIFLMADEKSSDDVLLILKEITDFLELFQNESKKGYIDVFYDDDLNRENLNNTHIADSVLQNSLLHMIAELATVEAALHSNNTELHIVDFIDLFFDDAQRGDYGKATNMFQNRTLEVMQEVLQMIFPSSTEHDRSR</sequence>
<reference evidence="1 2" key="1">
    <citation type="submission" date="2019-09" db="EMBL/GenBank/DDBJ databases">
        <title>Bird 10,000 Genomes (B10K) Project - Family phase.</title>
        <authorList>
            <person name="Zhang G."/>
        </authorList>
    </citation>
    <scope>NUCLEOTIDE SEQUENCE [LARGE SCALE GENOMIC DNA]</scope>
    <source>
        <strain evidence="1">B10K-LSUMZ-23963</strain>
        <tissue evidence="1">Muscle</tissue>
    </source>
</reference>
<feature type="non-terminal residue" evidence="1">
    <location>
        <position position="618"/>
    </location>
</feature>
<protein>
    <submittedName>
        <fullName evidence="1">ABCAD protein</fullName>
    </submittedName>
</protein>
<organism evidence="1 2">
    <name type="scientific">Dromaius novaehollandiae</name>
    <name type="common">Emu</name>
    <dbReference type="NCBI Taxonomy" id="8790"/>
    <lineage>
        <taxon>Eukaryota</taxon>
        <taxon>Metazoa</taxon>
        <taxon>Chordata</taxon>
        <taxon>Craniata</taxon>
        <taxon>Vertebrata</taxon>
        <taxon>Euteleostomi</taxon>
        <taxon>Archelosauria</taxon>
        <taxon>Archosauria</taxon>
        <taxon>Dinosauria</taxon>
        <taxon>Saurischia</taxon>
        <taxon>Theropoda</taxon>
        <taxon>Coelurosauria</taxon>
        <taxon>Aves</taxon>
        <taxon>Palaeognathae</taxon>
        <taxon>Casuariiformes</taxon>
        <taxon>Dromaiidae</taxon>
        <taxon>Dromaius</taxon>
    </lineage>
</organism>